<comment type="similarity">
    <text evidence="5">Belongs to the MetA family.</text>
</comment>
<feature type="active site" evidence="5">
    <location>
        <position position="237"/>
    </location>
</feature>
<dbReference type="PANTHER" id="PTHR20919:SF0">
    <property type="entry name" value="HOMOSERINE O-SUCCINYLTRANSFERASE"/>
    <property type="match status" value="1"/>
</dbReference>
<evidence type="ECO:0000256" key="2">
    <source>
        <dbReference type="ARBA" id="ARBA00022605"/>
    </source>
</evidence>
<feature type="active site" description="Acyl-thioester intermediate" evidence="5 6">
    <location>
        <position position="142"/>
    </location>
</feature>
<comment type="function">
    <text evidence="5">Transfers an acetyl group from acetyl-CoA to L-homoserine, forming acetyl-L-homoserine.</text>
</comment>
<reference evidence="7" key="1">
    <citation type="journal article" date="2021" name="PeerJ">
        <title>Extensive microbial diversity within the chicken gut microbiome revealed by metagenomics and culture.</title>
        <authorList>
            <person name="Gilroy R."/>
            <person name="Ravi A."/>
            <person name="Getino M."/>
            <person name="Pursley I."/>
            <person name="Horton D.L."/>
            <person name="Alikhan N.F."/>
            <person name="Baker D."/>
            <person name="Gharbi K."/>
            <person name="Hall N."/>
            <person name="Watson M."/>
            <person name="Adriaenssens E.M."/>
            <person name="Foster-Nyarko E."/>
            <person name="Jarju S."/>
            <person name="Secka A."/>
            <person name="Antonio M."/>
            <person name="Oren A."/>
            <person name="Chaudhuri R.R."/>
            <person name="La Ragione R."/>
            <person name="Hildebrand F."/>
            <person name="Pallen M.J."/>
        </authorList>
    </citation>
    <scope>NUCLEOTIDE SEQUENCE</scope>
    <source>
        <strain evidence="7">G3-2149</strain>
    </source>
</reference>
<dbReference type="NCBIfam" id="TIGR01001">
    <property type="entry name" value="metA"/>
    <property type="match status" value="1"/>
</dbReference>
<dbReference type="GO" id="GO:0004414">
    <property type="term" value="F:homoserine O-acetyltransferase activity"/>
    <property type="evidence" value="ECO:0007669"/>
    <property type="project" value="UniProtKB-EC"/>
</dbReference>
<name>A0A9E2P0W9_9BACT</name>
<organism evidence="7 8">
    <name type="scientific">Candidatus Paraprevotella stercoravium</name>
    <dbReference type="NCBI Taxonomy" id="2838725"/>
    <lineage>
        <taxon>Bacteria</taxon>
        <taxon>Pseudomonadati</taxon>
        <taxon>Bacteroidota</taxon>
        <taxon>Bacteroidia</taxon>
        <taxon>Bacteroidales</taxon>
        <taxon>Prevotellaceae</taxon>
        <taxon>Paraprevotella</taxon>
    </lineage>
</organism>
<dbReference type="Gene3D" id="3.40.50.880">
    <property type="match status" value="1"/>
</dbReference>
<evidence type="ECO:0000313" key="8">
    <source>
        <dbReference type="Proteomes" id="UP000823865"/>
    </source>
</evidence>
<evidence type="ECO:0000256" key="6">
    <source>
        <dbReference type="PIRSR" id="PIRSR000450-1"/>
    </source>
</evidence>
<dbReference type="PIRSF" id="PIRSF000450">
    <property type="entry name" value="H_ser_succinyltr"/>
    <property type="match status" value="1"/>
</dbReference>
<keyword evidence="4 5" id="KW-0012">Acyltransferase</keyword>
<sequence>MSLILPEHFPATDILRKEHIDVTENTRSVALKVRPLRVAILNLMPLKIDTEVDLLRILAQSPYHIEVTWMSLATHTPKHASPEHMQAFYQPFPELKEQKFDGFIVTGAPVEHLAFEEVGYWPELSDIFRWVRTNVTSTLYICWAAQAGLYFHYGIPKHPLPQKMFGIFPQQVLDAAHPLMRGMDDVFFMPHSRHTEVRREDIDRVNELKIIAESEYSGVGMVVAREGREVFVTGHSEYSPYTLDTEYKRDLGKGLPIQMPMNYYRDDNPELGPVVRWRTHGVQWYLNWLHYLVYQTTPYNLNDIK</sequence>
<comment type="caution">
    <text evidence="7">The sequence shown here is derived from an EMBL/GenBank/DDBJ whole genome shotgun (WGS) entry which is preliminary data.</text>
</comment>
<evidence type="ECO:0000313" key="7">
    <source>
        <dbReference type="EMBL" id="MBU3852486.1"/>
    </source>
</evidence>
<keyword evidence="5" id="KW-0486">Methionine biosynthesis</keyword>
<dbReference type="Proteomes" id="UP000823865">
    <property type="component" value="Unassembled WGS sequence"/>
</dbReference>
<proteinExistence type="inferred from homology"/>
<dbReference type="InterPro" id="IPR005697">
    <property type="entry name" value="HST_MetA"/>
</dbReference>
<keyword evidence="3 5" id="KW-0808">Transferase</keyword>
<feature type="binding site" evidence="5">
    <location>
        <position position="249"/>
    </location>
    <ligand>
        <name>substrate</name>
    </ligand>
</feature>
<feature type="site" description="Important for substrate specificity" evidence="5">
    <location>
        <position position="192"/>
    </location>
</feature>
<feature type="site" description="Important for acyl-CoA specificity" evidence="5">
    <location>
        <position position="111"/>
    </location>
</feature>
<comment type="subcellular location">
    <subcellularLocation>
        <location evidence="5">Cytoplasm</location>
    </subcellularLocation>
</comment>
<dbReference type="EMBL" id="JAHLFU010000024">
    <property type="protein sequence ID" value="MBU3852486.1"/>
    <property type="molecule type" value="Genomic_DNA"/>
</dbReference>
<dbReference type="GO" id="GO:0019281">
    <property type="term" value="P:L-methionine biosynthetic process from homoserine via O-succinyl-L-homoserine and cystathionine"/>
    <property type="evidence" value="ECO:0007669"/>
    <property type="project" value="InterPro"/>
</dbReference>
<dbReference type="CDD" id="cd03131">
    <property type="entry name" value="GATase1_HTS"/>
    <property type="match status" value="1"/>
</dbReference>
<dbReference type="EC" id="2.3.1.31" evidence="5"/>
<feature type="active site" description="Proton acceptor" evidence="5">
    <location>
        <position position="235"/>
    </location>
</feature>
<comment type="caution">
    <text evidence="5">Lacks conserved residue(s) required for the propagation of feature annotation.</text>
</comment>
<dbReference type="GO" id="GO:0005737">
    <property type="term" value="C:cytoplasm"/>
    <property type="evidence" value="ECO:0007669"/>
    <property type="project" value="UniProtKB-SubCell"/>
</dbReference>
<dbReference type="InterPro" id="IPR029062">
    <property type="entry name" value="Class_I_gatase-like"/>
</dbReference>
<dbReference type="SUPFAM" id="SSF52317">
    <property type="entry name" value="Class I glutamine amidotransferase-like"/>
    <property type="match status" value="1"/>
</dbReference>
<comment type="catalytic activity">
    <reaction evidence="5">
        <text>L-homoserine + acetyl-CoA = O-acetyl-L-homoserine + CoA</text>
        <dbReference type="Rhea" id="RHEA:13701"/>
        <dbReference type="ChEBI" id="CHEBI:57287"/>
        <dbReference type="ChEBI" id="CHEBI:57288"/>
        <dbReference type="ChEBI" id="CHEBI:57476"/>
        <dbReference type="ChEBI" id="CHEBI:57716"/>
        <dbReference type="EC" id="2.3.1.31"/>
    </reaction>
</comment>
<comment type="pathway">
    <text evidence="5">Amino-acid biosynthesis; L-methionine biosynthesis via de novo pathway; O-acetyl-L-homoserine from L-homoserine: step 1/1.</text>
</comment>
<evidence type="ECO:0000256" key="3">
    <source>
        <dbReference type="ARBA" id="ARBA00022679"/>
    </source>
</evidence>
<gene>
    <name evidence="7" type="primary">metA</name>
    <name evidence="5" type="synonym">metAA</name>
    <name evidence="7" type="ORF">H9789_01405</name>
</gene>
<accession>A0A9E2P0W9</accession>
<feature type="binding site" evidence="5">
    <location>
        <position position="192"/>
    </location>
    <ligand>
        <name>substrate</name>
    </ligand>
</feature>
<dbReference type="HAMAP" id="MF_00295">
    <property type="entry name" value="MetA_acyltransf"/>
    <property type="match status" value="1"/>
</dbReference>
<dbReference type="AlphaFoldDB" id="A0A9E2P0W9"/>
<dbReference type="Pfam" id="PF04204">
    <property type="entry name" value="HTS"/>
    <property type="match status" value="1"/>
</dbReference>
<evidence type="ECO:0000256" key="1">
    <source>
        <dbReference type="ARBA" id="ARBA00022490"/>
    </source>
</evidence>
<reference evidence="7" key="2">
    <citation type="submission" date="2021-04" db="EMBL/GenBank/DDBJ databases">
        <authorList>
            <person name="Gilroy R."/>
        </authorList>
    </citation>
    <scope>NUCLEOTIDE SEQUENCE</scope>
    <source>
        <strain evidence="7">G3-2149</strain>
    </source>
</reference>
<evidence type="ECO:0000256" key="5">
    <source>
        <dbReference type="HAMAP-Rule" id="MF_00295"/>
    </source>
</evidence>
<keyword evidence="1 5" id="KW-0963">Cytoplasm</keyword>
<evidence type="ECO:0000256" key="4">
    <source>
        <dbReference type="ARBA" id="ARBA00023315"/>
    </source>
</evidence>
<dbReference type="GO" id="GO:0008899">
    <property type="term" value="F:homoserine O-succinyltransferase activity"/>
    <property type="evidence" value="ECO:0007669"/>
    <property type="project" value="UniProtKB-UniRule"/>
</dbReference>
<protein>
    <recommendedName>
        <fullName evidence="5">Homoserine O-acetyltransferase</fullName>
        <shortName evidence="5">HAT</shortName>
        <ecNumber evidence="5">2.3.1.31</ecNumber>
    </recommendedName>
    <alternativeName>
        <fullName evidence="5">Homoserine transacetylase</fullName>
        <shortName evidence="5">HTA</shortName>
    </alternativeName>
</protein>
<keyword evidence="2 5" id="KW-0028">Amino-acid biosynthesis</keyword>
<feature type="binding site" evidence="5">
    <location>
        <position position="163"/>
    </location>
    <ligand>
        <name>substrate</name>
    </ligand>
</feature>
<dbReference type="PANTHER" id="PTHR20919">
    <property type="entry name" value="HOMOSERINE O-SUCCINYLTRANSFERASE"/>
    <property type="match status" value="1"/>
</dbReference>
<dbReference type="InterPro" id="IPR033752">
    <property type="entry name" value="MetA_family"/>
</dbReference>